<keyword evidence="2" id="KW-1185">Reference proteome</keyword>
<organism evidence="1 2">
    <name type="scientific">Corynebacterium cystitidis DSM 20524</name>
    <dbReference type="NCBI Taxonomy" id="1121357"/>
    <lineage>
        <taxon>Bacteria</taxon>
        <taxon>Bacillati</taxon>
        <taxon>Actinomycetota</taxon>
        <taxon>Actinomycetes</taxon>
        <taxon>Mycobacteriales</taxon>
        <taxon>Corynebacteriaceae</taxon>
        <taxon>Corynebacterium</taxon>
    </lineage>
</organism>
<evidence type="ECO:0008006" key="3">
    <source>
        <dbReference type="Google" id="ProtNLM"/>
    </source>
</evidence>
<reference evidence="2" key="1">
    <citation type="submission" date="2016-10" db="EMBL/GenBank/DDBJ databases">
        <authorList>
            <person name="Varghese N."/>
            <person name="Submissions S."/>
        </authorList>
    </citation>
    <scope>NUCLEOTIDE SEQUENCE [LARGE SCALE GENOMIC DNA]</scope>
    <source>
        <strain evidence="2">DSM 20524</strain>
    </source>
</reference>
<gene>
    <name evidence="1" type="ORF">SAMN05661109_00435</name>
</gene>
<dbReference type="AlphaFoldDB" id="A0A1H9PRQ8"/>
<name>A0A1H9PRQ8_9CORY</name>
<dbReference type="STRING" id="1121357.SAMN05661109_00435"/>
<dbReference type="EMBL" id="FOGQ01000001">
    <property type="protein sequence ID" value="SER50788.1"/>
    <property type="molecule type" value="Genomic_DNA"/>
</dbReference>
<accession>A0A1H9PRQ8</accession>
<dbReference type="Proteomes" id="UP000198929">
    <property type="component" value="Unassembled WGS sequence"/>
</dbReference>
<evidence type="ECO:0000313" key="2">
    <source>
        <dbReference type="Proteomes" id="UP000198929"/>
    </source>
</evidence>
<evidence type="ECO:0000313" key="1">
    <source>
        <dbReference type="EMBL" id="SER50788.1"/>
    </source>
</evidence>
<proteinExistence type="predicted"/>
<protein>
    <recommendedName>
        <fullName evidence="3">FCS-type domain-containing protein</fullName>
    </recommendedName>
</protein>
<sequence length="114" mass="12921">MNVTHPQTELRPTCQWCGSELAVQKGRGRRRKYCSAACKQRAYEQRHNFIGTAIPQQAVILAPDKAESLRDDLYALRCAAEDIATACSENAERNEIQQLCNELVSMAIRIEKLR</sequence>